<evidence type="ECO:0000256" key="6">
    <source>
        <dbReference type="ARBA" id="ARBA00022777"/>
    </source>
</evidence>
<dbReference type="GO" id="GO:0005829">
    <property type="term" value="C:cytosol"/>
    <property type="evidence" value="ECO:0007669"/>
    <property type="project" value="TreeGrafter"/>
</dbReference>
<dbReference type="Gene3D" id="3.30.70.890">
    <property type="entry name" value="GHMP kinase, C-terminal domain"/>
    <property type="match status" value="1"/>
</dbReference>
<dbReference type="InterPro" id="IPR013750">
    <property type="entry name" value="GHMP_kinase_C_dom"/>
</dbReference>
<gene>
    <name evidence="15" type="ORF">SAMN05421785_1182</name>
</gene>
<comment type="similarity">
    <text evidence="1">Belongs to the GHMP kinase family. GalK subfamily.</text>
</comment>
<dbReference type="SUPFAM" id="SSF55060">
    <property type="entry name" value="GHMP Kinase, C-terminal domain"/>
    <property type="match status" value="1"/>
</dbReference>
<dbReference type="GO" id="GO:0005524">
    <property type="term" value="F:ATP binding"/>
    <property type="evidence" value="ECO:0007669"/>
    <property type="project" value="UniProtKB-UniRule"/>
</dbReference>
<dbReference type="NCBIfam" id="TIGR00131">
    <property type="entry name" value="gal_kin"/>
    <property type="match status" value="1"/>
</dbReference>
<keyword evidence="3" id="KW-0808">Transferase</keyword>
<dbReference type="Gene3D" id="3.30.230.10">
    <property type="match status" value="1"/>
</dbReference>
<dbReference type="InterPro" id="IPR006206">
    <property type="entry name" value="Mevalonate/galactokinase"/>
</dbReference>
<dbReference type="SUPFAM" id="SSF54211">
    <property type="entry name" value="Ribosomal protein S5 domain 2-like"/>
    <property type="match status" value="1"/>
</dbReference>
<name>A0A1N7QU60_9FLAO</name>
<dbReference type="Proteomes" id="UP000185781">
    <property type="component" value="Unassembled WGS sequence"/>
</dbReference>
<dbReference type="InterPro" id="IPR000705">
    <property type="entry name" value="Galactokinase"/>
</dbReference>
<dbReference type="InterPro" id="IPR019539">
    <property type="entry name" value="GalKase_N"/>
</dbReference>
<evidence type="ECO:0000256" key="11">
    <source>
        <dbReference type="NCBIfam" id="TIGR00131"/>
    </source>
</evidence>
<sequence>MQDNLINHTKDAFRAFFQSEPERIFLAPGRINIIGEHVDYSDGFVLPAAIDKYICFAVKKTEDAEISFFAKDFNDSFSFDIHKKQFPVSQTWVNYLLGVFNVIQESGKEVGGLQIAFSSTIPMGSGLSSSAALECGFAYLLNEIFDLNLNKKEIAVIGQQSEYTFVGVKCGIMDQFSSVFGKEHQVMMLDCNSLEHQYFEANMEGCSLVLFDSCVKHTHLTSGYNDRRRDVDNGKKILGEKFPEVQKFRDFSFEMLNEAREEMGEISYRRCFYLLKEIKRVKKAAKALSEGNIEYLGQLLNETHSGLSTEFEVSCDELDFMVEQTLKEEGVLGARIMGGGFGGCSINLIKDENVNQVIENITVQYKEAYNIEMKIYKVKISDGINEYQRNEIII</sequence>
<evidence type="ECO:0000259" key="13">
    <source>
        <dbReference type="Pfam" id="PF08544"/>
    </source>
</evidence>
<dbReference type="PIRSF" id="PIRSF000530">
    <property type="entry name" value="Galactokinase"/>
    <property type="match status" value="1"/>
</dbReference>
<evidence type="ECO:0000256" key="8">
    <source>
        <dbReference type="ARBA" id="ARBA00022842"/>
    </source>
</evidence>
<accession>A0A1N7QU60</accession>
<protein>
    <recommendedName>
        <fullName evidence="11">Galactokinase</fullName>
        <ecNumber evidence="11">2.7.1.6</ecNumber>
    </recommendedName>
</protein>
<dbReference type="Pfam" id="PF10509">
    <property type="entry name" value="GalKase_gal_bdg"/>
    <property type="match status" value="1"/>
</dbReference>
<dbReference type="OrthoDB" id="250531at2"/>
<keyword evidence="6 15" id="KW-0418">Kinase</keyword>
<dbReference type="RefSeq" id="WP_076396122.1">
    <property type="nucleotide sequence ID" value="NZ_FTOV01000018.1"/>
</dbReference>
<evidence type="ECO:0000256" key="1">
    <source>
        <dbReference type="ARBA" id="ARBA00006566"/>
    </source>
</evidence>
<proteinExistence type="inferred from homology"/>
<dbReference type="PANTHER" id="PTHR10457:SF7">
    <property type="entry name" value="GALACTOKINASE-RELATED"/>
    <property type="match status" value="1"/>
</dbReference>
<reference evidence="15 16" key="1">
    <citation type="submission" date="2017-01" db="EMBL/GenBank/DDBJ databases">
        <authorList>
            <person name="Mah S.A."/>
            <person name="Swanson W.J."/>
            <person name="Moy G.W."/>
            <person name="Vacquier V.D."/>
        </authorList>
    </citation>
    <scope>NUCLEOTIDE SEQUENCE [LARGE SCALE GENOMIC DNA]</scope>
    <source>
        <strain evidence="15 16">DSM 18014</strain>
    </source>
</reference>
<dbReference type="PANTHER" id="PTHR10457">
    <property type="entry name" value="MEVALONATE KINASE/GALACTOKINASE"/>
    <property type="match status" value="1"/>
</dbReference>
<feature type="domain" description="GHMP kinase N-terminal" evidence="12">
    <location>
        <begin position="94"/>
        <end position="182"/>
    </location>
</feature>
<dbReference type="PROSITE" id="PS00106">
    <property type="entry name" value="GALACTOKINASE"/>
    <property type="match status" value="1"/>
</dbReference>
<evidence type="ECO:0000256" key="5">
    <source>
        <dbReference type="ARBA" id="ARBA00022741"/>
    </source>
</evidence>
<keyword evidence="4" id="KW-0479">Metal-binding</keyword>
<evidence type="ECO:0000256" key="2">
    <source>
        <dbReference type="ARBA" id="ARBA00022490"/>
    </source>
</evidence>
<organism evidence="15 16">
    <name type="scientific">Chryseobacterium gambrini</name>
    <dbReference type="NCBI Taxonomy" id="373672"/>
    <lineage>
        <taxon>Bacteria</taxon>
        <taxon>Pseudomonadati</taxon>
        <taxon>Bacteroidota</taxon>
        <taxon>Flavobacteriia</taxon>
        <taxon>Flavobacteriales</taxon>
        <taxon>Weeksellaceae</taxon>
        <taxon>Chryseobacterium group</taxon>
        <taxon>Chryseobacterium</taxon>
    </lineage>
</organism>
<evidence type="ECO:0000256" key="4">
    <source>
        <dbReference type="ARBA" id="ARBA00022723"/>
    </source>
</evidence>
<keyword evidence="2" id="KW-0963">Cytoplasm</keyword>
<dbReference type="AlphaFoldDB" id="A0A1N7QU60"/>
<evidence type="ECO:0000313" key="15">
    <source>
        <dbReference type="EMBL" id="SIT26304.1"/>
    </source>
</evidence>
<evidence type="ECO:0000256" key="7">
    <source>
        <dbReference type="ARBA" id="ARBA00022840"/>
    </source>
</evidence>
<evidence type="ECO:0000256" key="10">
    <source>
        <dbReference type="ARBA" id="ARBA00023277"/>
    </source>
</evidence>
<dbReference type="PROSITE" id="PS00627">
    <property type="entry name" value="GHMP_KINASES_ATP"/>
    <property type="match status" value="1"/>
</dbReference>
<dbReference type="GO" id="GO:0004335">
    <property type="term" value="F:galactokinase activity"/>
    <property type="evidence" value="ECO:0007669"/>
    <property type="project" value="UniProtKB-UniRule"/>
</dbReference>
<dbReference type="GO" id="GO:0046872">
    <property type="term" value="F:metal ion binding"/>
    <property type="evidence" value="ECO:0007669"/>
    <property type="project" value="UniProtKB-KW"/>
</dbReference>
<dbReference type="Pfam" id="PF08544">
    <property type="entry name" value="GHMP_kinases_C"/>
    <property type="match status" value="1"/>
</dbReference>
<dbReference type="Pfam" id="PF00288">
    <property type="entry name" value="GHMP_kinases_N"/>
    <property type="match status" value="1"/>
</dbReference>
<dbReference type="InterPro" id="IPR006204">
    <property type="entry name" value="GHMP_kinase_N_dom"/>
</dbReference>
<keyword evidence="7" id="KW-0067">ATP-binding</keyword>
<feature type="domain" description="GHMP kinase C-terminal" evidence="13">
    <location>
        <begin position="284"/>
        <end position="361"/>
    </location>
</feature>
<dbReference type="InterPro" id="IPR006203">
    <property type="entry name" value="GHMP_knse_ATP-bd_CS"/>
</dbReference>
<keyword evidence="10" id="KW-0119">Carbohydrate metabolism</keyword>
<dbReference type="EC" id="2.7.1.6" evidence="11"/>
<evidence type="ECO:0000256" key="3">
    <source>
        <dbReference type="ARBA" id="ARBA00022679"/>
    </source>
</evidence>
<dbReference type="InterPro" id="IPR020568">
    <property type="entry name" value="Ribosomal_Su5_D2-typ_SF"/>
</dbReference>
<dbReference type="FunFam" id="3.30.70.890:FF:000001">
    <property type="entry name" value="Galactokinase"/>
    <property type="match status" value="1"/>
</dbReference>
<evidence type="ECO:0000259" key="14">
    <source>
        <dbReference type="Pfam" id="PF10509"/>
    </source>
</evidence>
<keyword evidence="5" id="KW-0547">Nucleotide-binding</keyword>
<feature type="domain" description="Galactokinase N-terminal" evidence="14">
    <location>
        <begin position="12"/>
        <end position="60"/>
    </location>
</feature>
<dbReference type="EMBL" id="FTOV01000018">
    <property type="protein sequence ID" value="SIT26304.1"/>
    <property type="molecule type" value="Genomic_DNA"/>
</dbReference>
<evidence type="ECO:0000313" key="16">
    <source>
        <dbReference type="Proteomes" id="UP000185781"/>
    </source>
</evidence>
<dbReference type="InterPro" id="IPR014721">
    <property type="entry name" value="Ribsml_uS5_D2-typ_fold_subgr"/>
</dbReference>
<evidence type="ECO:0000256" key="9">
    <source>
        <dbReference type="ARBA" id="ARBA00023144"/>
    </source>
</evidence>
<evidence type="ECO:0000259" key="12">
    <source>
        <dbReference type="Pfam" id="PF00288"/>
    </source>
</evidence>
<dbReference type="InterPro" id="IPR036554">
    <property type="entry name" value="GHMP_kinase_C_sf"/>
</dbReference>
<keyword evidence="8" id="KW-0460">Magnesium</keyword>
<dbReference type="STRING" id="373672.SAMN05421785_1182"/>
<dbReference type="PRINTS" id="PR00959">
    <property type="entry name" value="MEVGALKINASE"/>
</dbReference>
<dbReference type="InterPro" id="IPR019741">
    <property type="entry name" value="Galactokinase_CS"/>
</dbReference>
<dbReference type="PRINTS" id="PR00473">
    <property type="entry name" value="GALCTOKINASE"/>
</dbReference>
<dbReference type="FunFam" id="3.30.230.10:FF:000017">
    <property type="entry name" value="Galactokinase"/>
    <property type="match status" value="1"/>
</dbReference>
<dbReference type="GO" id="GO:0006012">
    <property type="term" value="P:galactose metabolic process"/>
    <property type="evidence" value="ECO:0007669"/>
    <property type="project" value="UniProtKB-UniRule"/>
</dbReference>
<keyword evidence="9" id="KW-0299">Galactose metabolism</keyword>